<dbReference type="SUPFAM" id="SSF50494">
    <property type="entry name" value="Trypsin-like serine proteases"/>
    <property type="match status" value="1"/>
</dbReference>
<reference evidence="2 3" key="1">
    <citation type="submission" date="2018-11" db="EMBL/GenBank/DDBJ databases">
        <title>Gordonia insulae sp. nov., isolated from an island soil.</title>
        <authorList>
            <person name="Kim Y.S."/>
            <person name="Kim S.B."/>
        </authorList>
    </citation>
    <scope>NUCLEOTIDE SEQUENCE [LARGE SCALE GENOMIC DNA]</scope>
    <source>
        <strain evidence="2 3">MMS17-SY073</strain>
    </source>
</reference>
<gene>
    <name evidence="2" type="ORF">D7316_01701</name>
</gene>
<dbReference type="InterPro" id="IPR009003">
    <property type="entry name" value="Peptidase_S1_PA"/>
</dbReference>
<dbReference type="OrthoDB" id="4536940at2"/>
<evidence type="ECO:0000313" key="2">
    <source>
        <dbReference type="EMBL" id="AZG45108.1"/>
    </source>
</evidence>
<evidence type="ECO:0000313" key="3">
    <source>
        <dbReference type="Proteomes" id="UP000271469"/>
    </source>
</evidence>
<feature type="signal peptide" evidence="1">
    <location>
        <begin position="1"/>
        <end position="18"/>
    </location>
</feature>
<feature type="chain" id="PRO_5039297616" description="Peptidase S1 domain-containing protein" evidence="1">
    <location>
        <begin position="19"/>
        <end position="213"/>
    </location>
</feature>
<dbReference type="InterPro" id="IPR043504">
    <property type="entry name" value="Peptidase_S1_PA_chymotrypsin"/>
</dbReference>
<protein>
    <recommendedName>
        <fullName evidence="4">Peptidase S1 domain-containing protein</fullName>
    </recommendedName>
</protein>
<dbReference type="RefSeq" id="WP_124707877.1">
    <property type="nucleotide sequence ID" value="NZ_CP033972.1"/>
</dbReference>
<evidence type="ECO:0000256" key="1">
    <source>
        <dbReference type="SAM" id="SignalP"/>
    </source>
</evidence>
<sequence>MRIKMLVALVLTALGVVAAPAVTADAAAPSVRSGMRISVDQSIVTEAHCTLGAVISRSKAITAGHCGNVGQVVRDNAGVRIGTISANRITRRLDIAVIALAPRTRVQRDVIDWTSTFRQGGAVSKAGVTTGFGRGVVTDPKPTLRTARGFSFAPPFLIEYPTYSVRSDLLSRSGDSGAGVRDASGRVVGILSAGSSDRNTLIAPVSMLPRHLR</sequence>
<keyword evidence="1" id="KW-0732">Signal</keyword>
<dbReference type="Proteomes" id="UP000271469">
    <property type="component" value="Chromosome"/>
</dbReference>
<name>A0A3G8JJI6_9ACTN</name>
<keyword evidence="3" id="KW-1185">Reference proteome</keyword>
<dbReference type="KEGG" id="gom:D7316_01701"/>
<evidence type="ECO:0008006" key="4">
    <source>
        <dbReference type="Google" id="ProtNLM"/>
    </source>
</evidence>
<dbReference type="Gene3D" id="2.40.10.10">
    <property type="entry name" value="Trypsin-like serine proteases"/>
    <property type="match status" value="2"/>
</dbReference>
<accession>A0A3G8JJI6</accession>
<proteinExistence type="predicted"/>
<dbReference type="EMBL" id="CP033972">
    <property type="protein sequence ID" value="AZG45108.1"/>
    <property type="molecule type" value="Genomic_DNA"/>
</dbReference>
<dbReference type="AlphaFoldDB" id="A0A3G8JJI6"/>
<organism evidence="2 3">
    <name type="scientific">Gordonia insulae</name>
    <dbReference type="NCBI Taxonomy" id="2420509"/>
    <lineage>
        <taxon>Bacteria</taxon>
        <taxon>Bacillati</taxon>
        <taxon>Actinomycetota</taxon>
        <taxon>Actinomycetes</taxon>
        <taxon>Mycobacteriales</taxon>
        <taxon>Gordoniaceae</taxon>
        <taxon>Gordonia</taxon>
    </lineage>
</organism>